<reference evidence="2 3" key="1">
    <citation type="submission" date="2024-04" db="EMBL/GenBank/DDBJ databases">
        <authorList>
            <person name="Waldvogel A.-M."/>
            <person name="Schoenle A."/>
        </authorList>
    </citation>
    <scope>NUCLEOTIDE SEQUENCE [LARGE SCALE GENOMIC DNA]</scope>
</reference>
<protein>
    <submittedName>
        <fullName evidence="2">Uncharacterized protein</fullName>
    </submittedName>
</protein>
<evidence type="ECO:0000313" key="2">
    <source>
        <dbReference type="EMBL" id="CAL1615105.1"/>
    </source>
</evidence>
<accession>A0AAV2MP83</accession>
<evidence type="ECO:0000313" key="3">
    <source>
        <dbReference type="Proteomes" id="UP001497482"/>
    </source>
</evidence>
<feature type="region of interest" description="Disordered" evidence="1">
    <location>
        <begin position="1"/>
        <end position="45"/>
    </location>
</feature>
<feature type="compositionally biased region" description="Basic residues" evidence="1">
    <location>
        <begin position="30"/>
        <end position="39"/>
    </location>
</feature>
<evidence type="ECO:0000256" key="1">
    <source>
        <dbReference type="SAM" id="MobiDB-lite"/>
    </source>
</evidence>
<keyword evidence="3" id="KW-1185">Reference proteome</keyword>
<dbReference type="AlphaFoldDB" id="A0AAV2MP83"/>
<sequence length="180" mass="19722">MMGSSAGQWRRILTLGGRKVGDGGTGGNPHRQRGHGNRVRGHEARVRSVRELQGKEKFGVKETDREGDPPPCWWVGGGGGGWGKPLQMGGGPAEKRVSPGNALIAGPGSSDYSAFLWRFVGEIFFHSVTDFLQTVPRAADIMLFNSFKNDPPKVFKIDTNPPEDDDDKEEESNETERPDF</sequence>
<gene>
    <name evidence="2" type="ORF">KC01_LOCUS41102</name>
</gene>
<feature type="compositionally biased region" description="Acidic residues" evidence="1">
    <location>
        <begin position="161"/>
        <end position="173"/>
    </location>
</feature>
<dbReference type="EMBL" id="OZ035831">
    <property type="protein sequence ID" value="CAL1615105.1"/>
    <property type="molecule type" value="Genomic_DNA"/>
</dbReference>
<organism evidence="2 3">
    <name type="scientific">Knipowitschia caucasica</name>
    <name type="common">Caucasian dwarf goby</name>
    <name type="synonym">Pomatoschistus caucasicus</name>
    <dbReference type="NCBI Taxonomy" id="637954"/>
    <lineage>
        <taxon>Eukaryota</taxon>
        <taxon>Metazoa</taxon>
        <taxon>Chordata</taxon>
        <taxon>Craniata</taxon>
        <taxon>Vertebrata</taxon>
        <taxon>Euteleostomi</taxon>
        <taxon>Actinopterygii</taxon>
        <taxon>Neopterygii</taxon>
        <taxon>Teleostei</taxon>
        <taxon>Neoteleostei</taxon>
        <taxon>Acanthomorphata</taxon>
        <taxon>Gobiaria</taxon>
        <taxon>Gobiiformes</taxon>
        <taxon>Gobioidei</taxon>
        <taxon>Gobiidae</taxon>
        <taxon>Gobiinae</taxon>
        <taxon>Knipowitschia</taxon>
    </lineage>
</organism>
<proteinExistence type="predicted"/>
<dbReference type="Proteomes" id="UP001497482">
    <property type="component" value="Chromosome 9"/>
</dbReference>
<name>A0AAV2MP83_KNICA</name>
<feature type="region of interest" description="Disordered" evidence="1">
    <location>
        <begin position="150"/>
        <end position="180"/>
    </location>
</feature>